<comment type="caution">
    <text evidence="2">The sequence shown here is derived from an EMBL/GenBank/DDBJ whole genome shotgun (WGS) entry which is preliminary data.</text>
</comment>
<reference evidence="3" key="1">
    <citation type="submission" date="2017-06" db="EMBL/GenBank/DDBJ databases">
        <title>Genome analysis of Fimbriiglobus ruber SP5, the first member of the order Planctomycetales with confirmed chitinolytic capability.</title>
        <authorList>
            <person name="Ravin N.V."/>
            <person name="Rakitin A.L."/>
            <person name="Ivanova A.A."/>
            <person name="Beletsky A.V."/>
            <person name="Kulichevskaya I.S."/>
            <person name="Mardanov A.V."/>
            <person name="Dedysh S.N."/>
        </authorList>
    </citation>
    <scope>NUCLEOTIDE SEQUENCE [LARGE SCALE GENOMIC DNA]</scope>
    <source>
        <strain evidence="3">SP5</strain>
    </source>
</reference>
<dbReference type="AlphaFoldDB" id="A0A225DBC4"/>
<name>A0A225DBC4_9BACT</name>
<evidence type="ECO:0000256" key="1">
    <source>
        <dbReference type="SAM" id="Phobius"/>
    </source>
</evidence>
<keyword evidence="3" id="KW-1185">Reference proteome</keyword>
<keyword evidence="1" id="KW-0812">Transmembrane</keyword>
<sequence>MSVLQYRGDTRSRPPGHRVACPRCGESFPVKETAAGDSGPHIPVMSRNGTPHADPPAAAPLVSPAKALWPLAAGGAIVAALLVGFGLYAILKPTPRPEPGPDRAKQEKKPATVPPAVVTGLAYLPADTNICAAVQFGPLLTYAARTQTDPHALLTRAGLPGELTDAPDKLGLSYGLIDHVCAGLVVDSASAFPRVVVALVLNQKVPDRSAFLKQLKATQFTAPDGSTRFRADVGNFPWEMLNPDDKTYLFATDGNDLHEFRRGAPGSVRLSAGVRDSMAKLSPASFAWVATGMETWNDKPTVKVAAGLLKQPDLPARLVPYHAAVAGISLEPEPTAAVAVLAVDAVAAAQLRGRLAATLAGRPVAINLVGPWVTVEGALGKDGVGGWKDWLPAPAAK</sequence>
<accession>A0A225DBC4</accession>
<dbReference type="RefSeq" id="WP_143393575.1">
    <property type="nucleotide sequence ID" value="NZ_NIDE01000013.1"/>
</dbReference>
<dbReference type="EMBL" id="NIDE01000013">
    <property type="protein sequence ID" value="OWK38870.1"/>
    <property type="molecule type" value="Genomic_DNA"/>
</dbReference>
<dbReference type="Proteomes" id="UP000214646">
    <property type="component" value="Unassembled WGS sequence"/>
</dbReference>
<proteinExistence type="predicted"/>
<organism evidence="2 3">
    <name type="scientific">Fimbriiglobus ruber</name>
    <dbReference type="NCBI Taxonomy" id="1908690"/>
    <lineage>
        <taxon>Bacteria</taxon>
        <taxon>Pseudomonadati</taxon>
        <taxon>Planctomycetota</taxon>
        <taxon>Planctomycetia</taxon>
        <taxon>Gemmatales</taxon>
        <taxon>Gemmataceae</taxon>
        <taxon>Fimbriiglobus</taxon>
    </lineage>
</organism>
<protein>
    <submittedName>
        <fullName evidence="2">Uncharacterized protein</fullName>
    </submittedName>
</protein>
<keyword evidence="1" id="KW-0472">Membrane</keyword>
<evidence type="ECO:0000313" key="3">
    <source>
        <dbReference type="Proteomes" id="UP000214646"/>
    </source>
</evidence>
<gene>
    <name evidence="2" type="ORF">FRUB_06375</name>
</gene>
<evidence type="ECO:0000313" key="2">
    <source>
        <dbReference type="EMBL" id="OWK38870.1"/>
    </source>
</evidence>
<feature type="transmembrane region" description="Helical" evidence="1">
    <location>
        <begin position="67"/>
        <end position="91"/>
    </location>
</feature>
<keyword evidence="1" id="KW-1133">Transmembrane helix</keyword>
<dbReference type="OrthoDB" id="289942at2"/>